<dbReference type="Proteomes" id="UP000823935">
    <property type="component" value="Unassembled WGS sequence"/>
</dbReference>
<reference evidence="1" key="1">
    <citation type="submission" date="2020-10" db="EMBL/GenBank/DDBJ databases">
        <authorList>
            <person name="Gilroy R."/>
        </authorList>
    </citation>
    <scope>NUCLEOTIDE SEQUENCE</scope>
    <source>
        <strain evidence="1">CHK190-19873</strain>
    </source>
</reference>
<name>A0A9D1JL65_9FIRM</name>
<evidence type="ECO:0000313" key="1">
    <source>
        <dbReference type="EMBL" id="HIS32915.1"/>
    </source>
</evidence>
<protein>
    <submittedName>
        <fullName evidence="1">DUF4317 domain-containing protein</fullName>
    </submittedName>
</protein>
<proteinExistence type="predicted"/>
<sequence>MNKKDISEIKKQFTPDNCSITRICGCYVDSEKEKKTEIKDAFLSLPEEEMFKYFEIFRKTLSGTIGKNLLNMEFPLEAEAPGQPQHFLLSLRDSRLTDEELLDTFYDRVIEAYDCEDHYLILLIHAAYDIPGKASDGLEMFDASDEVYEYVLCCICPVKLSKPGLAYDDRENCFRNRIRDRIVELPEVGFLFPAFSDRSTDLHSLLYYTKKPEELHDGLVDSLLGCNPPLTANAQKETFHTLLENTLGEDCDFEVVKTIHEKLNELAEAKKDDPEPLSLDKAEFKALIAQSGAPSDCLTDFDARYDACTGADEPLMVSNVTNTRKFEVKTPDIVISVNPERADLVETRVIDGRTCLVIPVDDRVEVNGLPVRTETCRRSDA</sequence>
<gene>
    <name evidence="1" type="ORF">IAB44_15425</name>
</gene>
<evidence type="ECO:0000313" key="2">
    <source>
        <dbReference type="Proteomes" id="UP000823935"/>
    </source>
</evidence>
<comment type="caution">
    <text evidence="1">The sequence shown here is derived from an EMBL/GenBank/DDBJ whole genome shotgun (WGS) entry which is preliminary data.</text>
</comment>
<dbReference type="EMBL" id="DVIQ01000105">
    <property type="protein sequence ID" value="HIS32915.1"/>
    <property type="molecule type" value="Genomic_DNA"/>
</dbReference>
<dbReference type="AlphaFoldDB" id="A0A9D1JL65"/>
<dbReference type="Pfam" id="PF14199">
    <property type="entry name" value="DUF4317"/>
    <property type="match status" value="1"/>
</dbReference>
<reference evidence="1" key="2">
    <citation type="journal article" date="2021" name="PeerJ">
        <title>Extensive microbial diversity within the chicken gut microbiome revealed by metagenomics and culture.</title>
        <authorList>
            <person name="Gilroy R."/>
            <person name="Ravi A."/>
            <person name="Getino M."/>
            <person name="Pursley I."/>
            <person name="Horton D.L."/>
            <person name="Alikhan N.F."/>
            <person name="Baker D."/>
            <person name="Gharbi K."/>
            <person name="Hall N."/>
            <person name="Watson M."/>
            <person name="Adriaenssens E.M."/>
            <person name="Foster-Nyarko E."/>
            <person name="Jarju S."/>
            <person name="Secka A."/>
            <person name="Antonio M."/>
            <person name="Oren A."/>
            <person name="Chaudhuri R.R."/>
            <person name="La Ragione R."/>
            <person name="Hildebrand F."/>
            <person name="Pallen M.J."/>
        </authorList>
    </citation>
    <scope>NUCLEOTIDE SEQUENCE</scope>
    <source>
        <strain evidence="1">CHK190-19873</strain>
    </source>
</reference>
<organism evidence="1 2">
    <name type="scientific">Candidatus Limivivens intestinipullorum</name>
    <dbReference type="NCBI Taxonomy" id="2840858"/>
    <lineage>
        <taxon>Bacteria</taxon>
        <taxon>Bacillati</taxon>
        <taxon>Bacillota</taxon>
        <taxon>Clostridia</taxon>
        <taxon>Lachnospirales</taxon>
        <taxon>Lachnospiraceae</taxon>
        <taxon>Lachnospiraceae incertae sedis</taxon>
        <taxon>Candidatus Limivivens</taxon>
    </lineage>
</organism>
<accession>A0A9D1JL65</accession>
<dbReference type="InterPro" id="IPR025466">
    <property type="entry name" value="DUF4317"/>
</dbReference>